<keyword evidence="2" id="KW-1185">Reference proteome</keyword>
<accession>A0A398CLR2</accession>
<organism evidence="1 2">
    <name type="scientific">Cohnella faecalis</name>
    <dbReference type="NCBI Taxonomy" id="2315694"/>
    <lineage>
        <taxon>Bacteria</taxon>
        <taxon>Bacillati</taxon>
        <taxon>Bacillota</taxon>
        <taxon>Bacilli</taxon>
        <taxon>Bacillales</taxon>
        <taxon>Paenibacillaceae</taxon>
        <taxon>Cohnella</taxon>
    </lineage>
</organism>
<dbReference type="Proteomes" id="UP000266340">
    <property type="component" value="Unassembled WGS sequence"/>
</dbReference>
<evidence type="ECO:0008006" key="3">
    <source>
        <dbReference type="Google" id="ProtNLM"/>
    </source>
</evidence>
<proteinExistence type="predicted"/>
<evidence type="ECO:0000313" key="1">
    <source>
        <dbReference type="EMBL" id="RIE03375.1"/>
    </source>
</evidence>
<comment type="caution">
    <text evidence="1">The sequence shown here is derived from an EMBL/GenBank/DDBJ whole genome shotgun (WGS) entry which is preliminary data.</text>
</comment>
<name>A0A398CLR2_9BACL</name>
<evidence type="ECO:0000313" key="2">
    <source>
        <dbReference type="Proteomes" id="UP000266340"/>
    </source>
</evidence>
<dbReference type="RefSeq" id="WP_119149563.1">
    <property type="nucleotide sequence ID" value="NZ_JBHSOV010000005.1"/>
</dbReference>
<dbReference type="InterPro" id="IPR019646">
    <property type="entry name" value="Aminoglyc_AdlTrfase"/>
</dbReference>
<dbReference type="Pfam" id="PF10706">
    <property type="entry name" value="Aminoglyc_resit"/>
    <property type="match status" value="1"/>
</dbReference>
<dbReference type="AlphaFoldDB" id="A0A398CLR2"/>
<gene>
    <name evidence="1" type="ORF">D3H35_11900</name>
</gene>
<dbReference type="OrthoDB" id="9800567at2"/>
<sequence>MGVKETDVINSPVLDNIESVMKTFTRPWFIAGGWSIDLAVGEKTRNHKDMDICIFREDVEYALEHFQGWDVHVAVPGEHRLERVNELGDLNPPRYCLHLFKGDEFLEILLTERRKEEVIFRKNREINMHISDFIRGHLPRLYVNPAWQLLFKSLSTREEDEHDFRVYRGRVKDTKSKKWLLDSMIKVKGNAEWIEKLRNDFSEGG</sequence>
<reference evidence="1 2" key="1">
    <citation type="submission" date="2018-09" db="EMBL/GenBank/DDBJ databases">
        <title>Cohnella cavernae sp. nov., isolated from a karst cave.</title>
        <authorList>
            <person name="Zhu H."/>
        </authorList>
    </citation>
    <scope>NUCLEOTIDE SEQUENCE [LARGE SCALE GENOMIC DNA]</scope>
    <source>
        <strain evidence="1 2">K2E09-144</strain>
    </source>
</reference>
<protein>
    <recommendedName>
        <fullName evidence="3">Aminoglycoside adenylyltransferase</fullName>
    </recommendedName>
</protein>
<dbReference type="Gene3D" id="3.30.460.40">
    <property type="match status" value="1"/>
</dbReference>
<dbReference type="EMBL" id="QXJM01000037">
    <property type="protein sequence ID" value="RIE03375.1"/>
    <property type="molecule type" value="Genomic_DNA"/>
</dbReference>